<dbReference type="GeneID" id="109727879"/>
<dbReference type="FunFam" id="2.60.120.330:FF:000008">
    <property type="entry name" value="Jasmonate-regulated gene 21"/>
    <property type="match status" value="1"/>
</dbReference>
<evidence type="ECO:0000256" key="4">
    <source>
        <dbReference type="ARBA" id="ARBA00022723"/>
    </source>
</evidence>
<dbReference type="Pfam" id="PF14226">
    <property type="entry name" value="DIOX_N"/>
    <property type="match status" value="1"/>
</dbReference>
<dbReference type="Proteomes" id="UP000092600">
    <property type="component" value="Unassembled WGS sequence"/>
</dbReference>
<evidence type="ECO:0000256" key="8">
    <source>
        <dbReference type="ARBA" id="ARBA00023004"/>
    </source>
</evidence>
<evidence type="ECO:0000313" key="15">
    <source>
        <dbReference type="RefSeq" id="XP_020113666.1"/>
    </source>
</evidence>
<evidence type="ECO:0000256" key="6">
    <source>
        <dbReference type="ARBA" id="ARBA00022821"/>
    </source>
</evidence>
<proteinExistence type="inferred from homology"/>
<organism evidence="12 13">
    <name type="scientific">Ananas comosus</name>
    <name type="common">Pineapple</name>
    <name type="synonym">Ananas ananas</name>
    <dbReference type="NCBI Taxonomy" id="4615"/>
    <lineage>
        <taxon>Eukaryota</taxon>
        <taxon>Viridiplantae</taxon>
        <taxon>Streptophyta</taxon>
        <taxon>Embryophyta</taxon>
        <taxon>Tracheophyta</taxon>
        <taxon>Spermatophyta</taxon>
        <taxon>Magnoliopsida</taxon>
        <taxon>Liliopsida</taxon>
        <taxon>Poales</taxon>
        <taxon>Bromeliaceae</taxon>
        <taxon>Bromelioideae</taxon>
        <taxon>Ananas</taxon>
    </lineage>
</organism>
<dbReference type="GO" id="GO:0006952">
    <property type="term" value="P:defense response"/>
    <property type="evidence" value="ECO:0007669"/>
    <property type="project" value="UniProtKB-KW"/>
</dbReference>
<evidence type="ECO:0000313" key="14">
    <source>
        <dbReference type="Proteomes" id="UP000515123"/>
    </source>
</evidence>
<dbReference type="PANTHER" id="PTHR47991">
    <property type="entry name" value="OXOGLUTARATE/IRON-DEPENDENT DIOXYGENASE"/>
    <property type="match status" value="1"/>
</dbReference>
<dbReference type="RefSeq" id="XP_020113666.1">
    <property type="nucleotide sequence ID" value="XM_020258077.1"/>
</dbReference>
<evidence type="ECO:0000256" key="1">
    <source>
        <dbReference type="ARBA" id="ARBA00001954"/>
    </source>
</evidence>
<dbReference type="GO" id="GO:2000022">
    <property type="term" value="P:regulation of jasmonic acid mediated signaling pathway"/>
    <property type="evidence" value="ECO:0007669"/>
    <property type="project" value="UniProtKB-ARBA"/>
</dbReference>
<dbReference type="OrthoDB" id="288590at2759"/>
<dbReference type="PRINTS" id="PR00682">
    <property type="entry name" value="IPNSYNTHASE"/>
</dbReference>
<dbReference type="GO" id="GO:0046872">
    <property type="term" value="F:metal ion binding"/>
    <property type="evidence" value="ECO:0007669"/>
    <property type="project" value="UniProtKB-KW"/>
</dbReference>
<protein>
    <submittedName>
        <fullName evidence="15">Probable 2-oxoglutarate-dependent dioxygenase ANS</fullName>
    </submittedName>
    <submittedName>
        <fullName evidence="12">Protein SRG1</fullName>
    </submittedName>
</protein>
<evidence type="ECO:0000256" key="10">
    <source>
        <dbReference type="RuleBase" id="RU003682"/>
    </source>
</evidence>
<dbReference type="GO" id="GO:1900366">
    <property type="term" value="P:negative regulation of defense response to insect"/>
    <property type="evidence" value="ECO:0007669"/>
    <property type="project" value="UniProtKB-ARBA"/>
</dbReference>
<dbReference type="EMBL" id="LSRQ01000333">
    <property type="protein sequence ID" value="OAY83543.1"/>
    <property type="molecule type" value="Genomic_DNA"/>
</dbReference>
<sequence length="363" mass="39711">MECLQEWPELVVPVQALSESGVSAVPDCYVKPLSDRPTGLSSPTGHEPNIPIIDLSGLSGGAVACRATIQAVAAACRDWGFFQVVNHGIGPDVIGRVRAAWRGFFDRPMEEKRRYANSPRSYEGYGSRLGVEKGAVLDWGDYYFLHLLPAEIKSQEKRWPENPAWCKAATEEYGREAAKLCGVLTKAMSIGLGLDAEFLGRAFGGEDEAGACLRVNYYPKCPQPELTLGLSAHSDPGGLTVLLADERVAGLQVRKGDSWVTVKPLPGALIVNVGDQIQVLSNATYKSVEHRVVANAAAERLSLAFFYNPRSDLPLGPARELVTPDRPPLYQPMTFNEYRLYIRKNGPRGKQQLKSLSRGQVTN</sequence>
<evidence type="ECO:0000256" key="7">
    <source>
        <dbReference type="ARBA" id="ARBA00023002"/>
    </source>
</evidence>
<evidence type="ECO:0000256" key="3">
    <source>
        <dbReference type="ARBA" id="ARBA00008056"/>
    </source>
</evidence>
<dbReference type="STRING" id="4615.A0A199W2W4"/>
<gene>
    <name evidence="15" type="primary">LOC109727879</name>
    <name evidence="12" type="ORF">ACMD2_00195</name>
</gene>
<keyword evidence="5" id="KW-1184">Jasmonic acid signaling pathway</keyword>
<evidence type="ECO:0000256" key="9">
    <source>
        <dbReference type="ARBA" id="ARBA00052139"/>
    </source>
</evidence>
<dbReference type="Gene3D" id="2.60.120.330">
    <property type="entry name" value="B-lactam Antibiotic, Isopenicillin N Synthase, Chain"/>
    <property type="match status" value="1"/>
</dbReference>
<dbReference type="InterPro" id="IPR050295">
    <property type="entry name" value="Plant_2OG-oxidoreductases"/>
</dbReference>
<keyword evidence="7 10" id="KW-0560">Oxidoreductase</keyword>
<evidence type="ECO:0000313" key="13">
    <source>
        <dbReference type="Proteomes" id="UP000092600"/>
    </source>
</evidence>
<dbReference type="AlphaFoldDB" id="A0A199W2W4"/>
<dbReference type="GO" id="GO:1900150">
    <property type="term" value="P:regulation of defense response to fungus"/>
    <property type="evidence" value="ECO:0007669"/>
    <property type="project" value="UniProtKB-ARBA"/>
</dbReference>
<comment type="cofactor">
    <cofactor evidence="1">
        <name>Fe(2+)</name>
        <dbReference type="ChEBI" id="CHEBI:29033"/>
    </cofactor>
</comment>
<dbReference type="InterPro" id="IPR027443">
    <property type="entry name" value="IPNS-like_sf"/>
</dbReference>
<keyword evidence="14" id="KW-1185">Reference proteome</keyword>
<dbReference type="GO" id="GO:0120091">
    <property type="term" value="F:jasmonic acid hydrolase"/>
    <property type="evidence" value="ECO:0007669"/>
    <property type="project" value="UniProtKB-ARBA"/>
</dbReference>
<evidence type="ECO:0000259" key="11">
    <source>
        <dbReference type="PROSITE" id="PS51471"/>
    </source>
</evidence>
<keyword evidence="8 10" id="KW-0408">Iron</keyword>
<keyword evidence="15" id="KW-0223">Dioxygenase</keyword>
<dbReference type="Proteomes" id="UP000515123">
    <property type="component" value="Linkage group 23"/>
</dbReference>
<keyword evidence="4 10" id="KW-0479">Metal-binding</keyword>
<dbReference type="Pfam" id="PF03171">
    <property type="entry name" value="2OG-FeII_Oxy"/>
    <property type="match status" value="1"/>
</dbReference>
<accession>A0A199W2W4</accession>
<dbReference type="GO" id="GO:0051213">
    <property type="term" value="F:dioxygenase activity"/>
    <property type="evidence" value="ECO:0007669"/>
    <property type="project" value="UniProtKB-KW"/>
</dbReference>
<reference evidence="12 13" key="1">
    <citation type="journal article" date="2016" name="DNA Res.">
        <title>The draft genome of MD-2 pineapple using hybrid error correction of long reads.</title>
        <authorList>
            <person name="Redwan R.M."/>
            <person name="Saidin A."/>
            <person name="Kumar S.V."/>
        </authorList>
    </citation>
    <scope>NUCLEOTIDE SEQUENCE [LARGE SCALE GENOMIC DNA]</scope>
    <source>
        <strain evidence="13">cv. MD2</strain>
        <tissue evidence="12">Leaf</tissue>
    </source>
</reference>
<dbReference type="InterPro" id="IPR044861">
    <property type="entry name" value="IPNS-like_FE2OG_OXY"/>
</dbReference>
<dbReference type="InterPro" id="IPR026992">
    <property type="entry name" value="DIOX_N"/>
</dbReference>
<reference evidence="15" key="2">
    <citation type="submission" date="2025-04" db="UniProtKB">
        <authorList>
            <consortium name="RefSeq"/>
        </authorList>
    </citation>
    <scope>IDENTIFICATION</scope>
    <source>
        <tissue evidence="15">Leaf</tissue>
    </source>
</reference>
<dbReference type="PROSITE" id="PS51471">
    <property type="entry name" value="FE2OG_OXY"/>
    <property type="match status" value="1"/>
</dbReference>
<comment type="catalytic activity">
    <reaction evidence="9">
        <text>jasmonate + 2-oxoglutarate + O2 = (1R,2R)-12-hydroxyjasmonate + succinate + CO2</text>
        <dbReference type="Rhea" id="RHEA:67144"/>
        <dbReference type="ChEBI" id="CHEBI:15379"/>
        <dbReference type="ChEBI" id="CHEBI:16526"/>
        <dbReference type="ChEBI" id="CHEBI:16810"/>
        <dbReference type="ChEBI" id="CHEBI:30031"/>
        <dbReference type="ChEBI" id="CHEBI:58431"/>
        <dbReference type="ChEBI" id="CHEBI:132022"/>
    </reaction>
    <physiologicalReaction direction="left-to-right" evidence="9">
        <dbReference type="Rhea" id="RHEA:67145"/>
    </physiologicalReaction>
</comment>
<evidence type="ECO:0000313" key="12">
    <source>
        <dbReference type="EMBL" id="OAY83543.1"/>
    </source>
</evidence>
<name>A0A199W2W4_ANACO</name>
<comment type="cofactor">
    <cofactor evidence="2">
        <name>L-ascorbate</name>
        <dbReference type="ChEBI" id="CHEBI:38290"/>
    </cofactor>
</comment>
<dbReference type="SUPFAM" id="SSF51197">
    <property type="entry name" value="Clavaminate synthase-like"/>
    <property type="match status" value="1"/>
</dbReference>
<dbReference type="InterPro" id="IPR005123">
    <property type="entry name" value="Oxoglu/Fe-dep_dioxygenase_dom"/>
</dbReference>
<keyword evidence="6" id="KW-0611">Plant defense</keyword>
<comment type="similarity">
    <text evidence="3 10">Belongs to the iron/ascorbate-dependent oxidoreductase family.</text>
</comment>
<evidence type="ECO:0000256" key="5">
    <source>
        <dbReference type="ARBA" id="ARBA00022819"/>
    </source>
</evidence>
<evidence type="ECO:0000256" key="2">
    <source>
        <dbReference type="ARBA" id="ARBA00001961"/>
    </source>
</evidence>
<feature type="domain" description="Fe2OG dioxygenase" evidence="11">
    <location>
        <begin position="208"/>
        <end position="309"/>
    </location>
</feature>
<dbReference type="Gramene" id="Aco007046.1.mrna1">
    <property type="protein sequence ID" value="Aco007046.1.mrna1"/>
    <property type="gene ID" value="Aco007046.1.path1"/>
</dbReference>